<accession>A0ABY6GUZ6</accession>
<keyword evidence="2" id="KW-1185">Reference proteome</keyword>
<protein>
    <submittedName>
        <fullName evidence="1">Uncharacterized protein</fullName>
    </submittedName>
</protein>
<reference evidence="1" key="1">
    <citation type="submission" date="2022-10" db="EMBL/GenBank/DDBJ databases">
        <title>Completed Genome Sequence of two octocoral isolated bacterium, Endozoicomonas euniceicola EF212T and Endozoicomonas gorgoniicola PS125T.</title>
        <authorList>
            <person name="Chiou Y.-J."/>
            <person name="Chen Y.-H."/>
        </authorList>
    </citation>
    <scope>NUCLEOTIDE SEQUENCE</scope>
    <source>
        <strain evidence="1">EF212</strain>
    </source>
</reference>
<name>A0ABY6GUZ6_9GAMM</name>
<organism evidence="1 2">
    <name type="scientific">Endozoicomonas euniceicola</name>
    <dbReference type="NCBI Taxonomy" id="1234143"/>
    <lineage>
        <taxon>Bacteria</taxon>
        <taxon>Pseudomonadati</taxon>
        <taxon>Pseudomonadota</taxon>
        <taxon>Gammaproteobacteria</taxon>
        <taxon>Oceanospirillales</taxon>
        <taxon>Endozoicomonadaceae</taxon>
        <taxon>Endozoicomonas</taxon>
    </lineage>
</organism>
<dbReference type="RefSeq" id="WP_262597951.1">
    <property type="nucleotide sequence ID" value="NZ_CP103300.1"/>
</dbReference>
<gene>
    <name evidence="1" type="ORF">NX720_23560</name>
</gene>
<sequence>MIMWNPAFQLVTEVSIVLRTLTFFILITFALNAEISLAQTIYMGEKVSNEIFPYSIFKAKNGFMEVKGNSTLTEADDGSYKVEKNSKFALCFTPKYFQEEEEATHSMKYHYDMTSNDTNCYSVDFEGSKDTINYHNEIVSTSKKSFLHLCKAFKPSCGMLDRIFMDLARLKSTTANQIINTKMVVIFPELMPLAEECTSKHFHSRLFDHFCGYDEPTHGNWTVQVFLEKVWGIQIQTDSQSSSRKDHCYQSSSELHCSIAGCGVDKDDTCGTNDRILYLKSNSSKSVGKKSDTAN</sequence>
<evidence type="ECO:0000313" key="2">
    <source>
        <dbReference type="Proteomes" id="UP001163255"/>
    </source>
</evidence>
<evidence type="ECO:0000313" key="1">
    <source>
        <dbReference type="EMBL" id="UYM15769.1"/>
    </source>
</evidence>
<proteinExistence type="predicted"/>
<dbReference type="EMBL" id="CP103300">
    <property type="protein sequence ID" value="UYM15769.1"/>
    <property type="molecule type" value="Genomic_DNA"/>
</dbReference>
<dbReference type="Proteomes" id="UP001163255">
    <property type="component" value="Chromosome"/>
</dbReference>